<organism evidence="2 3">
    <name type="scientific">Lactarius akahatsu</name>
    <dbReference type="NCBI Taxonomy" id="416441"/>
    <lineage>
        <taxon>Eukaryota</taxon>
        <taxon>Fungi</taxon>
        <taxon>Dikarya</taxon>
        <taxon>Basidiomycota</taxon>
        <taxon>Agaricomycotina</taxon>
        <taxon>Agaricomycetes</taxon>
        <taxon>Russulales</taxon>
        <taxon>Russulaceae</taxon>
        <taxon>Lactarius</taxon>
    </lineage>
</organism>
<dbReference type="EMBL" id="JAKELL010000017">
    <property type="protein sequence ID" value="KAH8993744.1"/>
    <property type="molecule type" value="Genomic_DNA"/>
</dbReference>
<feature type="transmembrane region" description="Helical" evidence="1">
    <location>
        <begin position="58"/>
        <end position="83"/>
    </location>
</feature>
<name>A0AAD4LNN4_9AGAM</name>
<feature type="transmembrane region" description="Helical" evidence="1">
    <location>
        <begin position="137"/>
        <end position="157"/>
    </location>
</feature>
<sequence>MSDTDAEKQLLFDQIHRQFRHAVSYNLYTGLAFGMLVVVYFISIRIQLGSLFHSPGHMFMFGSTTLIFVLATVVIIVGAGLTLQPIPGVIRFIDPSISIGWSIHKIDVMAGVVAAPVISDMVCAWRAVVLWKYDRRVVFILSACITGTFAVSIYDLKLALKNHPGPNGGGGIDEGKVAAIIVGPMLGTNILSTLLIAWKAWEYRNTVSAHLRKGSASDRAEKVLALLIESGFVYCLLWIFYLLTATSVLPGSGSYIVNLVMLFISSMYPAIIIIIACTQIGQEGYNTRPDAEGLDLTTIRFSIGENTTGDISLPTTSVDRGKANAVIPVPLSSHTE</sequence>
<protein>
    <submittedName>
        <fullName evidence="2">Uncharacterized protein</fullName>
    </submittedName>
</protein>
<keyword evidence="3" id="KW-1185">Reference proteome</keyword>
<feature type="transmembrane region" description="Helical" evidence="1">
    <location>
        <begin position="222"/>
        <end position="243"/>
    </location>
</feature>
<feature type="transmembrane region" description="Helical" evidence="1">
    <location>
        <begin position="255"/>
        <end position="278"/>
    </location>
</feature>
<keyword evidence="1" id="KW-0812">Transmembrane</keyword>
<evidence type="ECO:0000313" key="2">
    <source>
        <dbReference type="EMBL" id="KAH8993744.1"/>
    </source>
</evidence>
<accession>A0AAD4LNN4</accession>
<reference evidence="2" key="1">
    <citation type="submission" date="2022-01" db="EMBL/GenBank/DDBJ databases">
        <title>Comparative genomics reveals a dynamic genome evolution in the ectomycorrhizal milk-cap (Lactarius) mushrooms.</title>
        <authorList>
            <consortium name="DOE Joint Genome Institute"/>
            <person name="Lebreton A."/>
            <person name="Tang N."/>
            <person name="Kuo A."/>
            <person name="LaButti K."/>
            <person name="Drula E."/>
            <person name="Barry K."/>
            <person name="Clum A."/>
            <person name="Lipzen A."/>
            <person name="Mousain D."/>
            <person name="Ng V."/>
            <person name="Wang R."/>
            <person name="Wang X."/>
            <person name="Dai Y."/>
            <person name="Henrissat B."/>
            <person name="Grigoriev I.V."/>
            <person name="Guerin-Laguette A."/>
            <person name="Yu F."/>
            <person name="Martin F.M."/>
        </authorList>
    </citation>
    <scope>NUCLEOTIDE SEQUENCE</scope>
    <source>
        <strain evidence="2">QP</strain>
    </source>
</reference>
<evidence type="ECO:0000313" key="3">
    <source>
        <dbReference type="Proteomes" id="UP001201163"/>
    </source>
</evidence>
<gene>
    <name evidence="2" type="ORF">EDB92DRAFT_1853160</name>
</gene>
<dbReference type="AlphaFoldDB" id="A0AAD4LNN4"/>
<evidence type="ECO:0000256" key="1">
    <source>
        <dbReference type="SAM" id="Phobius"/>
    </source>
</evidence>
<feature type="transmembrane region" description="Helical" evidence="1">
    <location>
        <begin position="177"/>
        <end position="201"/>
    </location>
</feature>
<comment type="caution">
    <text evidence="2">The sequence shown here is derived from an EMBL/GenBank/DDBJ whole genome shotgun (WGS) entry which is preliminary data.</text>
</comment>
<feature type="transmembrane region" description="Helical" evidence="1">
    <location>
        <begin position="27"/>
        <end position="46"/>
    </location>
</feature>
<proteinExistence type="predicted"/>
<keyword evidence="1" id="KW-1133">Transmembrane helix</keyword>
<dbReference type="Proteomes" id="UP001201163">
    <property type="component" value="Unassembled WGS sequence"/>
</dbReference>
<keyword evidence="1" id="KW-0472">Membrane</keyword>